<evidence type="ECO:0000313" key="2">
    <source>
        <dbReference type="Proteomes" id="UP001279410"/>
    </source>
</evidence>
<dbReference type="EMBL" id="BRZM01000457">
    <property type="protein sequence ID" value="GLD70865.1"/>
    <property type="molecule type" value="Genomic_DNA"/>
</dbReference>
<protein>
    <submittedName>
        <fullName evidence="1">Ribonuclease H2 subunit A</fullName>
    </submittedName>
</protein>
<accession>A0AAD3NFM8</accession>
<organism evidence="1 2">
    <name type="scientific">Lates japonicus</name>
    <name type="common">Japanese lates</name>
    <dbReference type="NCBI Taxonomy" id="270547"/>
    <lineage>
        <taxon>Eukaryota</taxon>
        <taxon>Metazoa</taxon>
        <taxon>Chordata</taxon>
        <taxon>Craniata</taxon>
        <taxon>Vertebrata</taxon>
        <taxon>Euteleostomi</taxon>
        <taxon>Actinopterygii</taxon>
        <taxon>Neopterygii</taxon>
        <taxon>Teleostei</taxon>
        <taxon>Neoteleostei</taxon>
        <taxon>Acanthomorphata</taxon>
        <taxon>Carangaria</taxon>
        <taxon>Carangaria incertae sedis</taxon>
        <taxon>Centropomidae</taxon>
        <taxon>Lates</taxon>
    </lineage>
</organism>
<comment type="caution">
    <text evidence="1">The sequence shown here is derived from an EMBL/GenBank/DDBJ whole genome shotgun (WGS) entry which is preliminary data.</text>
</comment>
<gene>
    <name evidence="1" type="ORF">AKAME5_002218400</name>
</gene>
<proteinExistence type="predicted"/>
<dbReference type="Proteomes" id="UP001279410">
    <property type="component" value="Unassembled WGS sequence"/>
</dbReference>
<evidence type="ECO:0000313" key="1">
    <source>
        <dbReference type="EMBL" id="GLD70865.1"/>
    </source>
</evidence>
<dbReference type="AlphaFoldDB" id="A0AAD3NFM8"/>
<feature type="non-terminal residue" evidence="1">
    <location>
        <position position="50"/>
    </location>
</feature>
<reference evidence="1" key="1">
    <citation type="submission" date="2022-08" db="EMBL/GenBank/DDBJ databases">
        <title>Genome sequencing of akame (Lates japonicus).</title>
        <authorList>
            <person name="Hashiguchi Y."/>
            <person name="Takahashi H."/>
        </authorList>
    </citation>
    <scope>NUCLEOTIDE SEQUENCE</scope>
    <source>
        <strain evidence="1">Kochi</strain>
    </source>
</reference>
<sequence>MDLSPLEKDNLSGCRLASQIPDVCKIETVVWALDEAVQGACAGLCGHSWP</sequence>
<keyword evidence="2" id="KW-1185">Reference proteome</keyword>
<name>A0AAD3NFM8_LATJO</name>